<evidence type="ECO:0000313" key="2">
    <source>
        <dbReference type="EMBL" id="PRD64852.1"/>
    </source>
</evidence>
<keyword evidence="3" id="KW-1185">Reference proteome</keyword>
<protein>
    <submittedName>
        <fullName evidence="2">Uncharacterized protein</fullName>
    </submittedName>
</protein>
<sequence length="325" mass="35418">MATASLEGAHAPAVDFPPAIRTALARVMGCDGGGLNELNYRERSLLARITRNVSAQDPTASIRVAVSTLAVALQTCNKTIQRTFGSLSDKGWIRRDQVKKRSGMQIADTWLTPKALEALGLVKQATSRAASDNMSGASRLSTMSKDSQQIPGPSVPEAEEKPLPEDLQLLEKVGLKRGAIYKLMSEATKAGHRLGNIVQGAAPLILKARYAFGYVRSLIASDKDWTNYVCAELRKREETAVVQAETQERDTAHELLKAAMANGAMLTNTAGQTVWLLRYEKVYACPVQDLGQPESKRRYALVTDLARMAEAIRSGKLSVYQPKCD</sequence>
<proteinExistence type="predicted"/>
<dbReference type="RefSeq" id="WP_105748882.1">
    <property type="nucleotide sequence ID" value="NZ_PVLQ01000043.1"/>
</dbReference>
<dbReference type="AlphaFoldDB" id="A0A2S9K3A3"/>
<feature type="compositionally biased region" description="Polar residues" evidence="1">
    <location>
        <begin position="130"/>
        <end position="151"/>
    </location>
</feature>
<organism evidence="2 3">
    <name type="scientific">Malikia granosa</name>
    <dbReference type="NCBI Taxonomy" id="263067"/>
    <lineage>
        <taxon>Bacteria</taxon>
        <taxon>Pseudomonadati</taxon>
        <taxon>Pseudomonadota</taxon>
        <taxon>Betaproteobacteria</taxon>
        <taxon>Burkholderiales</taxon>
        <taxon>Comamonadaceae</taxon>
        <taxon>Malikia</taxon>
    </lineage>
</organism>
<dbReference type="OrthoDB" id="9123936at2"/>
<accession>A0A2S9K3A3</accession>
<gene>
    <name evidence="2" type="ORF">C6P64_12400</name>
</gene>
<feature type="region of interest" description="Disordered" evidence="1">
    <location>
        <begin position="130"/>
        <end position="161"/>
    </location>
</feature>
<dbReference type="Proteomes" id="UP000238589">
    <property type="component" value="Unassembled WGS sequence"/>
</dbReference>
<reference evidence="2 3" key="1">
    <citation type="submission" date="2018-03" db="EMBL/GenBank/DDBJ databases">
        <title>Comparative genomics illustrates the genes involved in a hyperalkaliphilic mechanisms of Serpentinomonas isolated from highly-alkaline calcium-rich serpentinized springs.</title>
        <authorList>
            <person name="Suzuki S."/>
            <person name="Ishii S."/>
            <person name="Walworth N."/>
            <person name="Bird L."/>
            <person name="Kuenen J.G."/>
            <person name="Nealson K.H."/>
        </authorList>
    </citation>
    <scope>NUCLEOTIDE SEQUENCE [LARGE SCALE GENOMIC DNA]</scope>
    <source>
        <strain evidence="2 3">P1</strain>
    </source>
</reference>
<name>A0A2S9K3A3_9BURK</name>
<evidence type="ECO:0000313" key="3">
    <source>
        <dbReference type="Proteomes" id="UP000238589"/>
    </source>
</evidence>
<evidence type="ECO:0000256" key="1">
    <source>
        <dbReference type="SAM" id="MobiDB-lite"/>
    </source>
</evidence>
<comment type="caution">
    <text evidence="2">The sequence shown here is derived from an EMBL/GenBank/DDBJ whole genome shotgun (WGS) entry which is preliminary data.</text>
</comment>
<dbReference type="EMBL" id="PVLQ01000043">
    <property type="protein sequence ID" value="PRD64852.1"/>
    <property type="molecule type" value="Genomic_DNA"/>
</dbReference>